<comment type="similarity">
    <text evidence="5">Belongs to the RBR family. Ariadne subfamily.</text>
</comment>
<comment type="pathway">
    <text evidence="4">Protein modification; protein ubiquitination.</text>
</comment>
<keyword evidence="12" id="KW-0862">Zinc</keyword>
<feature type="domain" description="RING-type" evidence="14">
    <location>
        <begin position="96"/>
        <end position="144"/>
    </location>
</feature>
<dbReference type="InterPro" id="IPR017907">
    <property type="entry name" value="Znf_RING_CS"/>
</dbReference>
<dbReference type="SMART" id="SM00647">
    <property type="entry name" value="IBR"/>
    <property type="match status" value="2"/>
</dbReference>
<evidence type="ECO:0000313" key="16">
    <source>
        <dbReference type="EMBL" id="GMN63902.1"/>
    </source>
</evidence>
<dbReference type="PROSITE" id="PS00518">
    <property type="entry name" value="ZF_RING_1"/>
    <property type="match status" value="1"/>
</dbReference>
<evidence type="ECO:0000256" key="4">
    <source>
        <dbReference type="ARBA" id="ARBA00004906"/>
    </source>
</evidence>
<dbReference type="CDD" id="cd22584">
    <property type="entry name" value="Rcat_RBR_unk"/>
    <property type="match status" value="1"/>
</dbReference>
<dbReference type="PROSITE" id="PS51873">
    <property type="entry name" value="TRIAD"/>
    <property type="match status" value="1"/>
</dbReference>
<evidence type="ECO:0000259" key="15">
    <source>
        <dbReference type="PROSITE" id="PS51873"/>
    </source>
</evidence>
<keyword evidence="10 13" id="KW-0863">Zinc-finger</keyword>
<dbReference type="InterPro" id="IPR013083">
    <property type="entry name" value="Znf_RING/FYVE/PHD"/>
</dbReference>
<keyword evidence="9" id="KW-0677">Repeat</keyword>
<dbReference type="GO" id="GO:0008270">
    <property type="term" value="F:zinc ion binding"/>
    <property type="evidence" value="ECO:0007669"/>
    <property type="project" value="UniProtKB-KW"/>
</dbReference>
<dbReference type="SUPFAM" id="SSF57850">
    <property type="entry name" value="RING/U-box"/>
    <property type="match status" value="3"/>
</dbReference>
<dbReference type="PROSITE" id="PS50089">
    <property type="entry name" value="ZF_RING_2"/>
    <property type="match status" value="1"/>
</dbReference>
<feature type="domain" description="RING-type" evidence="15">
    <location>
        <begin position="92"/>
        <end position="305"/>
    </location>
</feature>
<dbReference type="Gene3D" id="3.30.40.10">
    <property type="entry name" value="Zinc/RING finger domain, C3HC4 (zinc finger)"/>
    <property type="match status" value="1"/>
</dbReference>
<evidence type="ECO:0000256" key="13">
    <source>
        <dbReference type="PROSITE-ProRule" id="PRU00175"/>
    </source>
</evidence>
<gene>
    <name evidence="16" type="ORF">TIFTF001_032970</name>
</gene>
<evidence type="ECO:0000256" key="2">
    <source>
        <dbReference type="ARBA" id="ARBA00001947"/>
    </source>
</evidence>
<dbReference type="Pfam" id="PF01485">
    <property type="entry name" value="IBR"/>
    <property type="match status" value="2"/>
</dbReference>
<comment type="cofactor">
    <cofactor evidence="2">
        <name>Zn(2+)</name>
        <dbReference type="ChEBI" id="CHEBI:29105"/>
    </cofactor>
</comment>
<dbReference type="GO" id="GO:0016567">
    <property type="term" value="P:protein ubiquitination"/>
    <property type="evidence" value="ECO:0007669"/>
    <property type="project" value="InterPro"/>
</dbReference>
<evidence type="ECO:0000256" key="11">
    <source>
        <dbReference type="ARBA" id="ARBA00022786"/>
    </source>
</evidence>
<dbReference type="InterPro" id="IPR044066">
    <property type="entry name" value="TRIAD_supradom"/>
</dbReference>
<dbReference type="GO" id="GO:0061630">
    <property type="term" value="F:ubiquitin protein ligase activity"/>
    <property type="evidence" value="ECO:0007669"/>
    <property type="project" value="UniProtKB-EC"/>
</dbReference>
<dbReference type="InterPro" id="IPR018957">
    <property type="entry name" value="Znf_C3HC4_RING-type"/>
</dbReference>
<sequence length="305" mass="34205">MAQESASEITSVDDFYFSALFDESPFPISDSKYAEELQLQEALMSSTVSNSQTTTTSSVLLSSASPPSLQLVQLPPLDDKDHDPQKEIGQSSQIFCEICAERKPVDEIFRNESSDCKHSFCSDCIGKHVATKLVHGNMNVISCPGVDCKDVHFLELEACREILPREVVERWDEALCEALIPDSQKFYCPFKDCSAVLVNDGEEGEVIVESECPICHRLFCARCGVPWHSGIGCEESETLNEDERGREDLMVRELAKEEKWQRCPKCMYYVEKIDGCLHITCRCAFQFCYACGSEWSQTHGGCQGD</sequence>
<comment type="function">
    <text evidence="3">Might act as an E3 ubiquitin-protein ligase, or as part of E3 complex, which accepts ubiquitin from specific E2 ubiquitin-conjugating enzymes and then transfers it to substrates.</text>
</comment>
<evidence type="ECO:0000256" key="1">
    <source>
        <dbReference type="ARBA" id="ARBA00001798"/>
    </source>
</evidence>
<dbReference type="Gene3D" id="1.20.120.1750">
    <property type="match status" value="1"/>
</dbReference>
<dbReference type="EMBL" id="BTGU01000162">
    <property type="protein sequence ID" value="GMN63902.1"/>
    <property type="molecule type" value="Genomic_DNA"/>
</dbReference>
<dbReference type="FunFam" id="1.20.120.1750:FF:000018">
    <property type="entry name" value="RBR-type E3 ubiquitin transferase"/>
    <property type="match status" value="1"/>
</dbReference>
<organism evidence="16 17">
    <name type="scientific">Ficus carica</name>
    <name type="common">Common fig</name>
    <dbReference type="NCBI Taxonomy" id="3494"/>
    <lineage>
        <taxon>Eukaryota</taxon>
        <taxon>Viridiplantae</taxon>
        <taxon>Streptophyta</taxon>
        <taxon>Embryophyta</taxon>
        <taxon>Tracheophyta</taxon>
        <taxon>Spermatophyta</taxon>
        <taxon>Magnoliopsida</taxon>
        <taxon>eudicotyledons</taxon>
        <taxon>Gunneridae</taxon>
        <taxon>Pentapetalae</taxon>
        <taxon>rosids</taxon>
        <taxon>fabids</taxon>
        <taxon>Rosales</taxon>
        <taxon>Moraceae</taxon>
        <taxon>Ficeae</taxon>
        <taxon>Ficus</taxon>
    </lineage>
</organism>
<dbReference type="PANTHER" id="PTHR11685">
    <property type="entry name" value="RBR FAMILY RING FINGER AND IBR DOMAIN-CONTAINING"/>
    <property type="match status" value="1"/>
</dbReference>
<dbReference type="AlphaFoldDB" id="A0AA88DXC6"/>
<reference evidence="16" key="1">
    <citation type="submission" date="2023-07" db="EMBL/GenBank/DDBJ databases">
        <title>draft genome sequence of fig (Ficus carica).</title>
        <authorList>
            <person name="Takahashi T."/>
            <person name="Nishimura K."/>
        </authorList>
    </citation>
    <scope>NUCLEOTIDE SEQUENCE</scope>
</reference>
<evidence type="ECO:0000256" key="12">
    <source>
        <dbReference type="ARBA" id="ARBA00022833"/>
    </source>
</evidence>
<evidence type="ECO:0000256" key="10">
    <source>
        <dbReference type="ARBA" id="ARBA00022771"/>
    </source>
</evidence>
<evidence type="ECO:0000256" key="8">
    <source>
        <dbReference type="ARBA" id="ARBA00022723"/>
    </source>
</evidence>
<protein>
    <recommendedName>
        <fullName evidence="6">RBR-type E3 ubiquitin transferase</fullName>
        <ecNumber evidence="6">2.3.2.31</ecNumber>
    </recommendedName>
</protein>
<dbReference type="Pfam" id="PF00097">
    <property type="entry name" value="zf-C3HC4"/>
    <property type="match status" value="1"/>
</dbReference>
<dbReference type="InterPro" id="IPR002867">
    <property type="entry name" value="IBR_dom"/>
</dbReference>
<dbReference type="InterPro" id="IPR001841">
    <property type="entry name" value="Znf_RING"/>
</dbReference>
<proteinExistence type="inferred from homology"/>
<accession>A0AA88DXC6</accession>
<keyword evidence="8" id="KW-0479">Metal-binding</keyword>
<evidence type="ECO:0000256" key="5">
    <source>
        <dbReference type="ARBA" id="ARBA00005884"/>
    </source>
</evidence>
<keyword evidence="11" id="KW-0833">Ubl conjugation pathway</keyword>
<dbReference type="FunFam" id="3.30.40.10:FF:000230">
    <property type="entry name" value="RBR-type E3 ubiquitin transferase"/>
    <property type="match status" value="1"/>
</dbReference>
<dbReference type="CDD" id="cd22582">
    <property type="entry name" value="BRcat_RBR_unk"/>
    <property type="match status" value="1"/>
</dbReference>
<evidence type="ECO:0000256" key="9">
    <source>
        <dbReference type="ARBA" id="ARBA00022737"/>
    </source>
</evidence>
<dbReference type="InterPro" id="IPR031127">
    <property type="entry name" value="E3_UB_ligase_RBR"/>
</dbReference>
<evidence type="ECO:0000256" key="6">
    <source>
        <dbReference type="ARBA" id="ARBA00012251"/>
    </source>
</evidence>
<name>A0AA88DXC6_FICCA</name>
<evidence type="ECO:0000259" key="14">
    <source>
        <dbReference type="PROSITE" id="PS50089"/>
    </source>
</evidence>
<evidence type="ECO:0000256" key="7">
    <source>
        <dbReference type="ARBA" id="ARBA00022679"/>
    </source>
</evidence>
<dbReference type="EC" id="2.3.2.31" evidence="6"/>
<keyword evidence="17" id="KW-1185">Reference proteome</keyword>
<dbReference type="Proteomes" id="UP001187192">
    <property type="component" value="Unassembled WGS sequence"/>
</dbReference>
<evidence type="ECO:0000256" key="3">
    <source>
        <dbReference type="ARBA" id="ARBA00003976"/>
    </source>
</evidence>
<keyword evidence="7" id="KW-0808">Transferase</keyword>
<dbReference type="Gramene" id="FCD_00028203-RA">
    <property type="protein sequence ID" value="FCD_00028203-RA:cds"/>
    <property type="gene ID" value="FCD_00028203"/>
</dbReference>
<evidence type="ECO:0000313" key="17">
    <source>
        <dbReference type="Proteomes" id="UP001187192"/>
    </source>
</evidence>
<comment type="catalytic activity">
    <reaction evidence="1">
        <text>[E2 ubiquitin-conjugating enzyme]-S-ubiquitinyl-L-cysteine + [acceptor protein]-L-lysine = [E2 ubiquitin-conjugating enzyme]-L-cysteine + [acceptor protein]-N(6)-ubiquitinyl-L-lysine.</text>
        <dbReference type="EC" id="2.3.2.31"/>
    </reaction>
</comment>
<comment type="caution">
    <text evidence="16">The sequence shown here is derived from an EMBL/GenBank/DDBJ whole genome shotgun (WGS) entry which is preliminary data.</text>
</comment>